<feature type="domain" description="Macro" evidence="1">
    <location>
        <begin position="22"/>
        <end position="197"/>
    </location>
</feature>
<gene>
    <name evidence="2" type="ORF">BDA99DRAFT_520261</name>
</gene>
<dbReference type="Pfam" id="PF01661">
    <property type="entry name" value="Macro"/>
    <property type="match status" value="1"/>
</dbReference>
<dbReference type="InterPro" id="IPR043472">
    <property type="entry name" value="Macro_dom-like"/>
</dbReference>
<dbReference type="GO" id="GO:0005654">
    <property type="term" value="C:nucleoplasm"/>
    <property type="evidence" value="ECO:0007669"/>
    <property type="project" value="TreeGrafter"/>
</dbReference>
<proteinExistence type="predicted"/>
<reference evidence="2" key="1">
    <citation type="journal article" date="2022" name="IScience">
        <title>Evolution of zygomycete secretomes and the origins of terrestrial fungal ecologies.</title>
        <authorList>
            <person name="Chang Y."/>
            <person name="Wang Y."/>
            <person name="Mondo S."/>
            <person name="Ahrendt S."/>
            <person name="Andreopoulos W."/>
            <person name="Barry K."/>
            <person name="Beard J."/>
            <person name="Benny G.L."/>
            <person name="Blankenship S."/>
            <person name="Bonito G."/>
            <person name="Cuomo C."/>
            <person name="Desiro A."/>
            <person name="Gervers K.A."/>
            <person name="Hundley H."/>
            <person name="Kuo A."/>
            <person name="LaButti K."/>
            <person name="Lang B.F."/>
            <person name="Lipzen A."/>
            <person name="O'Donnell K."/>
            <person name="Pangilinan J."/>
            <person name="Reynolds N."/>
            <person name="Sandor L."/>
            <person name="Smith M.E."/>
            <person name="Tsang A."/>
            <person name="Grigoriev I.V."/>
            <person name="Stajich J.E."/>
            <person name="Spatafora J.W."/>
        </authorList>
    </citation>
    <scope>NUCLEOTIDE SEQUENCE</scope>
    <source>
        <strain evidence="2">RSA 2281</strain>
    </source>
</reference>
<dbReference type="SUPFAM" id="SSF52949">
    <property type="entry name" value="Macro domain-like"/>
    <property type="match status" value="1"/>
</dbReference>
<evidence type="ECO:0000313" key="2">
    <source>
        <dbReference type="EMBL" id="KAI9252868.1"/>
    </source>
</evidence>
<dbReference type="GO" id="GO:0140291">
    <property type="term" value="P:peptidyl-glutamate ADP-deribosylation"/>
    <property type="evidence" value="ECO:0007669"/>
    <property type="project" value="TreeGrafter"/>
</dbReference>
<dbReference type="PROSITE" id="PS51154">
    <property type="entry name" value="MACRO"/>
    <property type="match status" value="1"/>
</dbReference>
<evidence type="ECO:0000313" key="3">
    <source>
        <dbReference type="Proteomes" id="UP001209540"/>
    </source>
</evidence>
<comment type="caution">
    <text evidence="2">The sequence shown here is derived from an EMBL/GenBank/DDBJ whole genome shotgun (WGS) entry which is preliminary data.</text>
</comment>
<dbReference type="GO" id="GO:0042278">
    <property type="term" value="P:purine nucleoside metabolic process"/>
    <property type="evidence" value="ECO:0007669"/>
    <property type="project" value="TreeGrafter"/>
</dbReference>
<dbReference type="Gene3D" id="3.40.220.10">
    <property type="entry name" value="Leucine Aminopeptidase, subunit E, domain 1"/>
    <property type="match status" value="1"/>
</dbReference>
<dbReference type="CDD" id="cd02908">
    <property type="entry name" value="Macro_OAADPr_deacetylase"/>
    <property type="match status" value="1"/>
</dbReference>
<evidence type="ECO:0000259" key="1">
    <source>
        <dbReference type="PROSITE" id="PS51154"/>
    </source>
</evidence>
<dbReference type="PANTHER" id="PTHR11106:SF27">
    <property type="entry name" value="MACRO DOMAIN-CONTAINING PROTEIN"/>
    <property type="match status" value="1"/>
</dbReference>
<dbReference type="InterPro" id="IPR002589">
    <property type="entry name" value="Macro_dom"/>
</dbReference>
<organism evidence="2 3">
    <name type="scientific">Phascolomyces articulosus</name>
    <dbReference type="NCBI Taxonomy" id="60185"/>
    <lineage>
        <taxon>Eukaryota</taxon>
        <taxon>Fungi</taxon>
        <taxon>Fungi incertae sedis</taxon>
        <taxon>Mucoromycota</taxon>
        <taxon>Mucoromycotina</taxon>
        <taxon>Mucoromycetes</taxon>
        <taxon>Mucorales</taxon>
        <taxon>Lichtheimiaceae</taxon>
        <taxon>Phascolomyces</taxon>
    </lineage>
</organism>
<dbReference type="PANTHER" id="PTHR11106">
    <property type="entry name" value="GANGLIOSIDE INDUCED DIFFERENTIATION ASSOCIATED PROTEIN 2-RELATED"/>
    <property type="match status" value="1"/>
</dbReference>
<sequence>MSSIAERGLAHLKALYANEASHLNQEAIRKLSSKVALSSQDITKLKVDAIVNAANNHLLGGGGVDGAIHRAAGPQLVEECKPLGGCRDGDAKITKGYNLPSKHVIHTVGPRSEKKEVLTSCYQRCLEVLTENGLRSIAFPCVATGVFGYDKERGANVALGTVRQFLENNPQQIDKVIFCLFNVKDKAIYQELLPVYFPGSDISL</sequence>
<name>A0AAD5K327_9FUNG</name>
<dbReference type="SMART" id="SM00506">
    <property type="entry name" value="A1pp"/>
    <property type="match status" value="1"/>
</dbReference>
<dbReference type="Proteomes" id="UP001209540">
    <property type="component" value="Unassembled WGS sequence"/>
</dbReference>
<dbReference type="EMBL" id="JAIXMP010000027">
    <property type="protein sequence ID" value="KAI9252868.1"/>
    <property type="molecule type" value="Genomic_DNA"/>
</dbReference>
<dbReference type="GO" id="GO:0006974">
    <property type="term" value="P:DNA damage response"/>
    <property type="evidence" value="ECO:0007669"/>
    <property type="project" value="TreeGrafter"/>
</dbReference>
<accession>A0AAD5K327</accession>
<reference evidence="2" key="2">
    <citation type="submission" date="2023-02" db="EMBL/GenBank/DDBJ databases">
        <authorList>
            <consortium name="DOE Joint Genome Institute"/>
            <person name="Mondo S.J."/>
            <person name="Chang Y."/>
            <person name="Wang Y."/>
            <person name="Ahrendt S."/>
            <person name="Andreopoulos W."/>
            <person name="Barry K."/>
            <person name="Beard J."/>
            <person name="Benny G.L."/>
            <person name="Blankenship S."/>
            <person name="Bonito G."/>
            <person name="Cuomo C."/>
            <person name="Desiro A."/>
            <person name="Gervers K.A."/>
            <person name="Hundley H."/>
            <person name="Kuo A."/>
            <person name="LaButti K."/>
            <person name="Lang B.F."/>
            <person name="Lipzen A."/>
            <person name="O'Donnell K."/>
            <person name="Pangilinan J."/>
            <person name="Reynolds N."/>
            <person name="Sandor L."/>
            <person name="Smith M.W."/>
            <person name="Tsang A."/>
            <person name="Grigoriev I.V."/>
            <person name="Stajich J.E."/>
            <person name="Spatafora J.W."/>
        </authorList>
    </citation>
    <scope>NUCLEOTIDE SEQUENCE</scope>
    <source>
        <strain evidence="2">RSA 2281</strain>
    </source>
</reference>
<keyword evidence="3" id="KW-1185">Reference proteome</keyword>
<dbReference type="AlphaFoldDB" id="A0AAD5K327"/>
<dbReference type="GO" id="GO:0140293">
    <property type="term" value="F:ADP-ribosylglutamate hydrolase activity"/>
    <property type="evidence" value="ECO:0007669"/>
    <property type="project" value="TreeGrafter"/>
</dbReference>
<protein>
    <recommendedName>
        <fullName evidence="1">Macro domain-containing protein</fullName>
    </recommendedName>
</protein>